<dbReference type="SUPFAM" id="SSF56601">
    <property type="entry name" value="beta-lactamase/transpeptidase-like"/>
    <property type="match status" value="1"/>
</dbReference>
<dbReference type="PATRIC" id="fig|1619112.3.peg.641"/>
<evidence type="ECO:0000313" key="12">
    <source>
        <dbReference type="EMBL" id="KKS16637.1"/>
    </source>
</evidence>
<evidence type="ECO:0000256" key="8">
    <source>
        <dbReference type="PIRSR" id="PIRSR618044-2"/>
    </source>
</evidence>
<dbReference type="Proteomes" id="UP000034163">
    <property type="component" value="Unassembled WGS sequence"/>
</dbReference>
<dbReference type="GO" id="GO:0071555">
    <property type="term" value="P:cell wall organization"/>
    <property type="evidence" value="ECO:0007669"/>
    <property type="project" value="UniProtKB-KW"/>
</dbReference>
<comment type="caution">
    <text evidence="12">The sequence shown here is derived from an EMBL/GenBank/DDBJ whole genome shotgun (WGS) entry which is preliminary data.</text>
</comment>
<dbReference type="InterPro" id="IPR001967">
    <property type="entry name" value="Peptidase_S11_N"/>
</dbReference>
<proteinExistence type="inferred from homology"/>
<dbReference type="InterPro" id="IPR018044">
    <property type="entry name" value="Peptidase_S11"/>
</dbReference>
<evidence type="ECO:0000256" key="6">
    <source>
        <dbReference type="ARBA" id="ARBA00023316"/>
    </source>
</evidence>
<feature type="transmembrane region" description="Helical" evidence="10">
    <location>
        <begin position="7"/>
        <end position="24"/>
    </location>
</feature>
<evidence type="ECO:0000256" key="9">
    <source>
        <dbReference type="RuleBase" id="RU004016"/>
    </source>
</evidence>
<organism evidence="12 13">
    <name type="scientific">candidate division WWE3 bacterium GW2011_GWB1_41_6</name>
    <dbReference type="NCBI Taxonomy" id="1619112"/>
    <lineage>
        <taxon>Bacteria</taxon>
        <taxon>Katanobacteria</taxon>
    </lineage>
</organism>
<keyword evidence="10" id="KW-1133">Transmembrane helix</keyword>
<name>A0A0G0WWY9_UNCKA</name>
<keyword evidence="5" id="KW-0573">Peptidoglycan synthesis</keyword>
<feature type="active site" description="Proton acceptor" evidence="7">
    <location>
        <position position="111"/>
    </location>
</feature>
<evidence type="ECO:0000256" key="2">
    <source>
        <dbReference type="ARBA" id="ARBA00022729"/>
    </source>
</evidence>
<feature type="binding site" evidence="8">
    <location>
        <position position="269"/>
    </location>
    <ligand>
        <name>substrate</name>
    </ligand>
</feature>
<comment type="similarity">
    <text evidence="1 9">Belongs to the peptidase S11 family.</text>
</comment>
<dbReference type="PANTHER" id="PTHR21581">
    <property type="entry name" value="D-ALANYL-D-ALANINE CARBOXYPEPTIDASE"/>
    <property type="match status" value="1"/>
</dbReference>
<dbReference type="InterPro" id="IPR012338">
    <property type="entry name" value="Beta-lactam/transpept-like"/>
</dbReference>
<dbReference type="EMBL" id="LCBS01000016">
    <property type="protein sequence ID" value="KKS16637.1"/>
    <property type="molecule type" value="Genomic_DNA"/>
</dbReference>
<keyword evidence="10" id="KW-0472">Membrane</keyword>
<dbReference type="PANTHER" id="PTHR21581:SF33">
    <property type="entry name" value="D-ALANYL-D-ALANINE CARBOXYPEPTIDASE DACB"/>
    <property type="match status" value="1"/>
</dbReference>
<reference evidence="12 13" key="1">
    <citation type="journal article" date="2015" name="Nature">
        <title>rRNA introns, odd ribosomes, and small enigmatic genomes across a large radiation of phyla.</title>
        <authorList>
            <person name="Brown C.T."/>
            <person name="Hug L.A."/>
            <person name="Thomas B.C."/>
            <person name="Sharon I."/>
            <person name="Castelle C.J."/>
            <person name="Singh A."/>
            <person name="Wilkins M.J."/>
            <person name="Williams K.H."/>
            <person name="Banfield J.F."/>
        </authorList>
    </citation>
    <scope>NUCLEOTIDE SEQUENCE [LARGE SCALE GENOMIC DNA]</scope>
</reference>
<keyword evidence="10" id="KW-0812">Transmembrane</keyword>
<keyword evidence="2" id="KW-0732">Signal</keyword>
<keyword evidence="6" id="KW-0961">Cell wall biogenesis/degradation</keyword>
<keyword evidence="12" id="KW-0121">Carboxypeptidase</keyword>
<dbReference type="GO" id="GO:0008360">
    <property type="term" value="P:regulation of cell shape"/>
    <property type="evidence" value="ECO:0007669"/>
    <property type="project" value="UniProtKB-KW"/>
</dbReference>
<accession>A0A0G0WWY9</accession>
<feature type="active site" evidence="7">
    <location>
        <position position="163"/>
    </location>
</feature>
<evidence type="ECO:0000256" key="5">
    <source>
        <dbReference type="ARBA" id="ARBA00022984"/>
    </source>
</evidence>
<keyword evidence="3" id="KW-0378">Hydrolase</keyword>
<dbReference type="GO" id="GO:0006508">
    <property type="term" value="P:proteolysis"/>
    <property type="evidence" value="ECO:0007669"/>
    <property type="project" value="InterPro"/>
</dbReference>
<feature type="domain" description="Peptidase S11 D-alanyl-D-alanine carboxypeptidase A N-terminal" evidence="11">
    <location>
        <begin position="73"/>
        <end position="298"/>
    </location>
</feature>
<sequence>MSLSNKYLKFIFIVVPITMVLALLTSPKPVSTSEYVVGFVSRFGTDSKKAYMESTLDFYEPDTNWVFGERWGTATQPGISGSSGILVDINSGKVLFEKNSEQRLKIASLTKIMTAVVALEHKDPDSKIRVSEKAAGTGENIMGITEGEVYTLEELMYGLLLPSGNDAAYAIAEGVAGSSDRFVEWMNFKAKELGLMNTYFADPSGLDDTTYSTAQDLARLARYAMKNPRFRSIVGTVDIELPFTETHKYLPLYNQTNLLATYPGVVGVKTGYTEEAGLTLVTYASNEGYELVGVVLNSTDRKGDMVLMLDHGYGTVGVAIEHNLL</sequence>
<protein>
    <submittedName>
        <fullName evidence="12">D-alanyl-D-alanine carboxypeptidase</fullName>
    </submittedName>
</protein>
<dbReference type="GO" id="GO:0009252">
    <property type="term" value="P:peptidoglycan biosynthetic process"/>
    <property type="evidence" value="ECO:0007669"/>
    <property type="project" value="UniProtKB-KW"/>
</dbReference>
<evidence type="ECO:0000256" key="3">
    <source>
        <dbReference type="ARBA" id="ARBA00022801"/>
    </source>
</evidence>
<dbReference type="GO" id="GO:0009002">
    <property type="term" value="F:serine-type D-Ala-D-Ala carboxypeptidase activity"/>
    <property type="evidence" value="ECO:0007669"/>
    <property type="project" value="InterPro"/>
</dbReference>
<evidence type="ECO:0000256" key="10">
    <source>
        <dbReference type="SAM" id="Phobius"/>
    </source>
</evidence>
<dbReference type="Pfam" id="PF00768">
    <property type="entry name" value="Peptidase_S11"/>
    <property type="match status" value="1"/>
</dbReference>
<dbReference type="AlphaFoldDB" id="A0A0G0WWY9"/>
<dbReference type="Gene3D" id="3.40.710.10">
    <property type="entry name" value="DD-peptidase/beta-lactamase superfamily"/>
    <property type="match status" value="1"/>
</dbReference>
<evidence type="ECO:0000256" key="7">
    <source>
        <dbReference type="PIRSR" id="PIRSR618044-1"/>
    </source>
</evidence>
<gene>
    <name evidence="12" type="ORF">UU72_C0016G0012</name>
</gene>
<dbReference type="PRINTS" id="PR00725">
    <property type="entry name" value="DADACBPTASE1"/>
</dbReference>
<feature type="active site" description="Acyl-ester intermediate" evidence="7">
    <location>
        <position position="108"/>
    </location>
</feature>
<evidence type="ECO:0000256" key="1">
    <source>
        <dbReference type="ARBA" id="ARBA00007164"/>
    </source>
</evidence>
<keyword evidence="4" id="KW-0133">Cell shape</keyword>
<evidence type="ECO:0000313" key="13">
    <source>
        <dbReference type="Proteomes" id="UP000034163"/>
    </source>
</evidence>
<evidence type="ECO:0000256" key="4">
    <source>
        <dbReference type="ARBA" id="ARBA00022960"/>
    </source>
</evidence>
<keyword evidence="12" id="KW-0645">Protease</keyword>
<evidence type="ECO:0000259" key="11">
    <source>
        <dbReference type="Pfam" id="PF00768"/>
    </source>
</evidence>